<dbReference type="InterPro" id="IPR001304">
    <property type="entry name" value="C-type_lectin-like"/>
</dbReference>
<keyword evidence="1" id="KW-1015">Disulfide bond</keyword>
<dbReference type="SUPFAM" id="SSF56436">
    <property type="entry name" value="C-type lectin-like"/>
    <property type="match status" value="2"/>
</dbReference>
<keyword evidence="3" id="KW-1185">Reference proteome</keyword>
<organism evidence="3 4">
    <name type="scientific">Panagrolaimus davidi</name>
    <dbReference type="NCBI Taxonomy" id="227884"/>
    <lineage>
        <taxon>Eukaryota</taxon>
        <taxon>Metazoa</taxon>
        <taxon>Ecdysozoa</taxon>
        <taxon>Nematoda</taxon>
        <taxon>Chromadorea</taxon>
        <taxon>Rhabditida</taxon>
        <taxon>Tylenchina</taxon>
        <taxon>Panagrolaimomorpha</taxon>
        <taxon>Panagrolaimoidea</taxon>
        <taxon>Panagrolaimidae</taxon>
        <taxon>Panagrolaimus</taxon>
    </lineage>
</organism>
<dbReference type="Pfam" id="PF00059">
    <property type="entry name" value="Lectin_C"/>
    <property type="match status" value="2"/>
</dbReference>
<reference evidence="4" key="1">
    <citation type="submission" date="2022-11" db="UniProtKB">
        <authorList>
            <consortium name="WormBaseParasite"/>
        </authorList>
    </citation>
    <scope>IDENTIFICATION</scope>
</reference>
<dbReference type="PROSITE" id="PS00615">
    <property type="entry name" value="C_TYPE_LECTIN_1"/>
    <property type="match status" value="2"/>
</dbReference>
<dbReference type="AlphaFoldDB" id="A0A914Q992"/>
<feature type="domain" description="C-type lectin" evidence="2">
    <location>
        <begin position="126"/>
        <end position="256"/>
    </location>
</feature>
<dbReference type="InterPro" id="IPR016186">
    <property type="entry name" value="C-type_lectin-like/link_sf"/>
</dbReference>
<dbReference type="CDD" id="cd00037">
    <property type="entry name" value="CLECT"/>
    <property type="match status" value="2"/>
</dbReference>
<dbReference type="InterPro" id="IPR018378">
    <property type="entry name" value="C-type_lectin_CS"/>
</dbReference>
<evidence type="ECO:0000259" key="2">
    <source>
        <dbReference type="PROSITE" id="PS50041"/>
    </source>
</evidence>
<sequence length="259" mass="29298">MNWFAADQKCTTLSGSLISLHDMLENQYISGEAGSIFTDSANSDFWIGAIYNSLSPGKWSWIDKTPFDFTDWDIKQPQNTSDSLCASAIMNGAKWQSINCFEQKPFVCLVKSQPSICPNGWTYFNYTNSCYKVIVKGSNWFDAELSCEKEEDSHLISIHSYEEFVFATELAHPYSTNDCSWAAQTWIGLSTNDDNVHWEWTDGTPYDYTKWAPNEPNNPGNENCGQMLTSIPCTGQLPAVLYNNPCNRIMPNYICKKAP</sequence>
<dbReference type="InterPro" id="IPR050111">
    <property type="entry name" value="C-type_lectin/snaclec_domain"/>
</dbReference>
<feature type="domain" description="C-type lectin" evidence="2">
    <location>
        <begin position="1"/>
        <end position="109"/>
    </location>
</feature>
<proteinExistence type="predicted"/>
<protein>
    <submittedName>
        <fullName evidence="4">C-type lectin domain-containing protein</fullName>
    </submittedName>
</protein>
<evidence type="ECO:0000313" key="3">
    <source>
        <dbReference type="Proteomes" id="UP000887578"/>
    </source>
</evidence>
<dbReference type="Proteomes" id="UP000887578">
    <property type="component" value="Unplaced"/>
</dbReference>
<name>A0A914Q992_9BILA</name>
<dbReference type="InterPro" id="IPR016187">
    <property type="entry name" value="CTDL_fold"/>
</dbReference>
<dbReference type="WBParaSite" id="PDA_v2.g28144.t1">
    <property type="protein sequence ID" value="PDA_v2.g28144.t1"/>
    <property type="gene ID" value="PDA_v2.g28144"/>
</dbReference>
<dbReference type="SMART" id="SM00034">
    <property type="entry name" value="CLECT"/>
    <property type="match status" value="2"/>
</dbReference>
<evidence type="ECO:0000313" key="4">
    <source>
        <dbReference type="WBParaSite" id="PDA_v2.g28144.t1"/>
    </source>
</evidence>
<dbReference type="PROSITE" id="PS50041">
    <property type="entry name" value="C_TYPE_LECTIN_2"/>
    <property type="match status" value="2"/>
</dbReference>
<dbReference type="PANTHER" id="PTHR22803">
    <property type="entry name" value="MANNOSE, PHOSPHOLIPASE, LECTIN RECEPTOR RELATED"/>
    <property type="match status" value="1"/>
</dbReference>
<dbReference type="PRINTS" id="PR01504">
    <property type="entry name" value="PNCREATITSAP"/>
</dbReference>
<evidence type="ECO:0000256" key="1">
    <source>
        <dbReference type="ARBA" id="ARBA00023157"/>
    </source>
</evidence>
<accession>A0A914Q992</accession>
<dbReference type="Gene3D" id="3.10.100.10">
    <property type="entry name" value="Mannose-Binding Protein A, subunit A"/>
    <property type="match status" value="2"/>
</dbReference>